<dbReference type="AlphaFoldDB" id="A0A4R1I4A8"/>
<keyword evidence="3" id="KW-1185">Reference proteome</keyword>
<gene>
    <name evidence="2" type="ORF">EV667_0221</name>
</gene>
<evidence type="ECO:0000256" key="1">
    <source>
        <dbReference type="SAM" id="MobiDB-lite"/>
    </source>
</evidence>
<reference evidence="2 3" key="1">
    <citation type="submission" date="2019-03" db="EMBL/GenBank/DDBJ databases">
        <title>Genomic Encyclopedia of Type Strains, Phase IV (KMG-IV): sequencing the most valuable type-strain genomes for metagenomic binning, comparative biology and taxonomic classification.</title>
        <authorList>
            <person name="Goeker M."/>
        </authorList>
    </citation>
    <scope>NUCLEOTIDE SEQUENCE [LARGE SCALE GENOMIC DNA]</scope>
    <source>
        <strain evidence="2 3">DSM 101</strain>
    </source>
</reference>
<name>A0A4R1I4A8_ANCAQ</name>
<dbReference type="EMBL" id="SMFY01000001">
    <property type="protein sequence ID" value="TCK30134.1"/>
    <property type="molecule type" value="Genomic_DNA"/>
</dbReference>
<dbReference type="OrthoDB" id="7864523at2"/>
<comment type="caution">
    <text evidence="2">The sequence shown here is derived from an EMBL/GenBank/DDBJ whole genome shotgun (WGS) entry which is preliminary data.</text>
</comment>
<feature type="region of interest" description="Disordered" evidence="1">
    <location>
        <begin position="1"/>
        <end position="20"/>
    </location>
</feature>
<evidence type="ECO:0000313" key="3">
    <source>
        <dbReference type="Proteomes" id="UP000295030"/>
    </source>
</evidence>
<protein>
    <submittedName>
        <fullName evidence="2">Uncharacterized protein</fullName>
    </submittedName>
</protein>
<proteinExistence type="predicted"/>
<evidence type="ECO:0000313" key="2">
    <source>
        <dbReference type="EMBL" id="TCK30134.1"/>
    </source>
</evidence>
<organism evidence="2 3">
    <name type="scientific">Ancylobacter aquaticus</name>
    <dbReference type="NCBI Taxonomy" id="100"/>
    <lineage>
        <taxon>Bacteria</taxon>
        <taxon>Pseudomonadati</taxon>
        <taxon>Pseudomonadota</taxon>
        <taxon>Alphaproteobacteria</taxon>
        <taxon>Hyphomicrobiales</taxon>
        <taxon>Xanthobacteraceae</taxon>
        <taxon>Ancylobacter</taxon>
    </lineage>
</organism>
<sequence length="98" mass="10607">MTEEDLPEIEYSPLSGSVSDETGETVEVAIYRIVGSTDGWALEVIDSDDASTVWEDLFATDQDALDEFRSVVEVAGLASFREAPSGEIDIGADIKPKH</sequence>
<accession>A0A4R1I4A8</accession>
<dbReference type="Proteomes" id="UP000295030">
    <property type="component" value="Unassembled WGS sequence"/>
</dbReference>
<dbReference type="RefSeq" id="WP_131833503.1">
    <property type="nucleotide sequence ID" value="NZ_SMFY01000001.1"/>
</dbReference>